<accession>A0AAV6TX04</accession>
<evidence type="ECO:0000313" key="1">
    <source>
        <dbReference type="EMBL" id="KAG8176348.1"/>
    </source>
</evidence>
<sequence length="119" mass="13974">MIAWLSRKLQLIPMAQGISFFNDSKTAETYFHGTINSFICKFQGNLRTETACNRQLLYEFGRTKTRFSFARSGLGNRSSDQIFRLMELAMLMAVVDWAWERNFREPKGRFSFSKRKILI</sequence>
<proteinExistence type="predicted"/>
<evidence type="ECO:0000313" key="2">
    <source>
        <dbReference type="Proteomes" id="UP000827092"/>
    </source>
</evidence>
<reference evidence="1 2" key="1">
    <citation type="journal article" date="2022" name="Nat. Ecol. Evol.">
        <title>A masculinizing supergene underlies an exaggerated male reproductive morph in a spider.</title>
        <authorList>
            <person name="Hendrickx F."/>
            <person name="De Corte Z."/>
            <person name="Sonet G."/>
            <person name="Van Belleghem S.M."/>
            <person name="Kostlbacher S."/>
            <person name="Vangestel C."/>
        </authorList>
    </citation>
    <scope>NUCLEOTIDE SEQUENCE [LARGE SCALE GENOMIC DNA]</scope>
    <source>
        <strain evidence="1">W744_W776</strain>
    </source>
</reference>
<name>A0AAV6TX04_9ARAC</name>
<comment type="caution">
    <text evidence="1">The sequence shown here is derived from an EMBL/GenBank/DDBJ whole genome shotgun (WGS) entry which is preliminary data.</text>
</comment>
<dbReference type="Proteomes" id="UP000827092">
    <property type="component" value="Unassembled WGS sequence"/>
</dbReference>
<protein>
    <submittedName>
        <fullName evidence="1">Uncharacterized protein</fullName>
    </submittedName>
</protein>
<dbReference type="AlphaFoldDB" id="A0AAV6TX04"/>
<keyword evidence="2" id="KW-1185">Reference proteome</keyword>
<gene>
    <name evidence="1" type="ORF">JTE90_003309</name>
</gene>
<organism evidence="1 2">
    <name type="scientific">Oedothorax gibbosus</name>
    <dbReference type="NCBI Taxonomy" id="931172"/>
    <lineage>
        <taxon>Eukaryota</taxon>
        <taxon>Metazoa</taxon>
        <taxon>Ecdysozoa</taxon>
        <taxon>Arthropoda</taxon>
        <taxon>Chelicerata</taxon>
        <taxon>Arachnida</taxon>
        <taxon>Araneae</taxon>
        <taxon>Araneomorphae</taxon>
        <taxon>Entelegynae</taxon>
        <taxon>Araneoidea</taxon>
        <taxon>Linyphiidae</taxon>
        <taxon>Erigoninae</taxon>
        <taxon>Oedothorax</taxon>
    </lineage>
</organism>
<dbReference type="EMBL" id="JAFNEN010000892">
    <property type="protein sequence ID" value="KAG8176348.1"/>
    <property type="molecule type" value="Genomic_DNA"/>
</dbReference>